<comment type="caution">
    <text evidence="4">The sequence shown here is derived from an EMBL/GenBank/DDBJ whole genome shotgun (WGS) entry which is preliminary data.</text>
</comment>
<keyword evidence="2" id="KW-0560">Oxidoreductase</keyword>
<comment type="similarity">
    <text evidence="1">Belongs to the NAD(P)H dehydrogenase (quinone) family.</text>
</comment>
<dbReference type="PANTHER" id="PTHR10204">
    <property type="entry name" value="NAD P H OXIDOREDUCTASE-RELATED"/>
    <property type="match status" value="1"/>
</dbReference>
<dbReference type="SUPFAM" id="SSF52218">
    <property type="entry name" value="Flavoproteins"/>
    <property type="match status" value="1"/>
</dbReference>
<dbReference type="Proteomes" id="UP001165648">
    <property type="component" value="Unassembled WGS sequence"/>
</dbReference>
<dbReference type="InterPro" id="IPR003680">
    <property type="entry name" value="Flavodoxin_fold"/>
</dbReference>
<sequence length="256" mass="28385">MNILIVLAHPERQSLNGALVDIAARELGSLGHEVRLSDLYRMEWKATVDRADFPHQTTGEPFNVAASSAQAYKSGELTEDVKEEQEKLLWADAVIFQFPLWWFSAPAILKGWIERVFSAGFAYGTGKSYGDGSMKGKRAMLSVTIGGTEHDYAARGICGPIEDLLFPLTHGTLFYTGFATLPSFLVYNADRLEDYGEGFPAVVDRFRERLATLETTPPIAFRSAASGDYDPKTRELRPGLEEAHAHGFNLHIKKLS</sequence>
<dbReference type="Gene3D" id="3.40.50.360">
    <property type="match status" value="1"/>
</dbReference>
<dbReference type="InterPro" id="IPR029039">
    <property type="entry name" value="Flavoprotein-like_sf"/>
</dbReference>
<organism evidence="4 5">
    <name type="scientific">Bombella saccharophila</name>
    <dbReference type="NCBI Taxonomy" id="2967338"/>
    <lineage>
        <taxon>Bacteria</taxon>
        <taxon>Pseudomonadati</taxon>
        <taxon>Pseudomonadota</taxon>
        <taxon>Alphaproteobacteria</taxon>
        <taxon>Acetobacterales</taxon>
        <taxon>Acetobacteraceae</taxon>
        <taxon>Bombella</taxon>
    </lineage>
</organism>
<evidence type="ECO:0000256" key="1">
    <source>
        <dbReference type="ARBA" id="ARBA00006252"/>
    </source>
</evidence>
<keyword evidence="5" id="KW-1185">Reference proteome</keyword>
<evidence type="ECO:0000313" key="4">
    <source>
        <dbReference type="EMBL" id="MCX5614404.1"/>
    </source>
</evidence>
<evidence type="ECO:0000313" key="5">
    <source>
        <dbReference type="Proteomes" id="UP001165648"/>
    </source>
</evidence>
<protein>
    <submittedName>
        <fullName evidence="4">NAD(P)H-dependent oxidoreductase</fullName>
    </submittedName>
</protein>
<proteinExistence type="inferred from homology"/>
<dbReference type="InterPro" id="IPR051545">
    <property type="entry name" value="NAD(P)H_dehydrogenase_qn"/>
</dbReference>
<feature type="domain" description="Flavodoxin-like fold" evidence="3">
    <location>
        <begin position="1"/>
        <end position="209"/>
    </location>
</feature>
<dbReference type="PANTHER" id="PTHR10204:SF34">
    <property type="entry name" value="NAD(P)H DEHYDROGENASE [QUINONE] 1 ISOFORM 1"/>
    <property type="match status" value="1"/>
</dbReference>
<name>A0ABT3W7P3_9PROT</name>
<evidence type="ECO:0000256" key="2">
    <source>
        <dbReference type="ARBA" id="ARBA00023002"/>
    </source>
</evidence>
<accession>A0ABT3W7P3</accession>
<reference evidence="4 5" key="1">
    <citation type="submission" date="2022-07" db="EMBL/GenBank/DDBJ databases">
        <title>Bombella genomes.</title>
        <authorList>
            <person name="Harer L."/>
            <person name="Styblova S."/>
            <person name="Ehrmann M."/>
        </authorList>
    </citation>
    <scope>NUCLEOTIDE SEQUENCE [LARGE SCALE GENOMIC DNA]</scope>
    <source>
        <strain evidence="4 5">TMW 2.2558</strain>
    </source>
</reference>
<gene>
    <name evidence="4" type="ORF">NQF64_03990</name>
</gene>
<evidence type="ECO:0000259" key="3">
    <source>
        <dbReference type="Pfam" id="PF02525"/>
    </source>
</evidence>
<dbReference type="RefSeq" id="WP_155579484.1">
    <property type="nucleotide sequence ID" value="NZ_JANIDW010000001.1"/>
</dbReference>
<dbReference type="EMBL" id="JANIDW010000001">
    <property type="protein sequence ID" value="MCX5614404.1"/>
    <property type="molecule type" value="Genomic_DNA"/>
</dbReference>
<dbReference type="Pfam" id="PF02525">
    <property type="entry name" value="Flavodoxin_2"/>
    <property type="match status" value="1"/>
</dbReference>